<organism evidence="3 4">
    <name type="scientific">Macrophomina phaseolina (strain MS6)</name>
    <name type="common">Charcoal rot fungus</name>
    <dbReference type="NCBI Taxonomy" id="1126212"/>
    <lineage>
        <taxon>Eukaryota</taxon>
        <taxon>Fungi</taxon>
        <taxon>Dikarya</taxon>
        <taxon>Ascomycota</taxon>
        <taxon>Pezizomycotina</taxon>
        <taxon>Dothideomycetes</taxon>
        <taxon>Dothideomycetes incertae sedis</taxon>
        <taxon>Botryosphaeriales</taxon>
        <taxon>Botryosphaeriaceae</taxon>
        <taxon>Macrophomina</taxon>
    </lineage>
</organism>
<sequence length="181" mass="20178">MSIRSIIEKPGRVIFHKCDVSNWDDVLSLFEITISELGPIDAVLSNADLTTEDFASAIDKVDPATGKLLPPDIRTVEVNLIGQIYMVKAALHYFLRWKDDGKKRQIVMTGSAASFVECPPLHLHCTSKTGVLGLMRSMRTQVWRRRATINMVAPWVTGEYGPYKPYGETDISMACPLHSQG</sequence>
<dbReference type="EMBL" id="AHHD01000310">
    <property type="protein sequence ID" value="EKG15293.1"/>
    <property type="molecule type" value="Genomic_DNA"/>
</dbReference>
<evidence type="ECO:0000256" key="1">
    <source>
        <dbReference type="ARBA" id="ARBA00006484"/>
    </source>
</evidence>
<dbReference type="InterPro" id="IPR036291">
    <property type="entry name" value="NAD(P)-bd_dom_sf"/>
</dbReference>
<dbReference type="Pfam" id="PF00106">
    <property type="entry name" value="adh_short"/>
    <property type="match status" value="1"/>
</dbReference>
<dbReference type="InterPro" id="IPR002347">
    <property type="entry name" value="SDR_fam"/>
</dbReference>
<name>K2RKR6_MACPH</name>
<comment type="similarity">
    <text evidence="1">Belongs to the short-chain dehydrogenases/reductases (SDR) family.</text>
</comment>
<accession>K2RKR6</accession>
<comment type="caution">
    <text evidence="3">The sequence shown here is derived from an EMBL/GenBank/DDBJ whole genome shotgun (WGS) entry which is preliminary data.</text>
</comment>
<evidence type="ECO:0000313" key="4">
    <source>
        <dbReference type="Proteomes" id="UP000007129"/>
    </source>
</evidence>
<dbReference type="HOGENOM" id="CLU_1489281_0_0_1"/>
<evidence type="ECO:0000313" key="3">
    <source>
        <dbReference type="EMBL" id="EKG15293.1"/>
    </source>
</evidence>
<keyword evidence="2" id="KW-0560">Oxidoreductase</keyword>
<evidence type="ECO:0000256" key="2">
    <source>
        <dbReference type="ARBA" id="ARBA00023002"/>
    </source>
</evidence>
<dbReference type="InParanoid" id="K2RKR6"/>
<gene>
    <name evidence="3" type="ORF">MPH_07510</name>
</gene>
<dbReference type="OrthoDB" id="37659at2759"/>
<dbReference type="PANTHER" id="PTHR43180:SF31">
    <property type="entry name" value="CHAIN DEHYDROGENASE_REDUCTASE, PUTATIVE (AFU_ORTHOLOGUE AFUA_2G16570)-RELATED"/>
    <property type="match status" value="1"/>
</dbReference>
<dbReference type="SUPFAM" id="SSF51735">
    <property type="entry name" value="NAD(P)-binding Rossmann-fold domains"/>
    <property type="match status" value="1"/>
</dbReference>
<dbReference type="Proteomes" id="UP000007129">
    <property type="component" value="Unassembled WGS sequence"/>
</dbReference>
<proteinExistence type="inferred from homology"/>
<dbReference type="PANTHER" id="PTHR43180">
    <property type="entry name" value="3-OXOACYL-(ACYL-CARRIER-PROTEIN) REDUCTASE (AFU_ORTHOLOGUE AFUA_6G11210)"/>
    <property type="match status" value="1"/>
</dbReference>
<reference evidence="3 4" key="1">
    <citation type="journal article" date="2012" name="BMC Genomics">
        <title>Tools to kill: Genome of one of the most destructive plant pathogenic fungi Macrophomina phaseolina.</title>
        <authorList>
            <person name="Islam M.S."/>
            <person name="Haque M.S."/>
            <person name="Islam M.M."/>
            <person name="Emdad E.M."/>
            <person name="Halim A."/>
            <person name="Hossen Q.M.M."/>
            <person name="Hossain M.Z."/>
            <person name="Ahmed B."/>
            <person name="Rahim S."/>
            <person name="Rahman M.S."/>
            <person name="Alam M.M."/>
            <person name="Hou S."/>
            <person name="Wan X."/>
            <person name="Saito J.A."/>
            <person name="Alam M."/>
        </authorList>
    </citation>
    <scope>NUCLEOTIDE SEQUENCE [LARGE SCALE GENOMIC DNA]</scope>
    <source>
        <strain evidence="3 4">MS6</strain>
    </source>
</reference>
<dbReference type="GO" id="GO:0016491">
    <property type="term" value="F:oxidoreductase activity"/>
    <property type="evidence" value="ECO:0007669"/>
    <property type="project" value="UniProtKB-KW"/>
</dbReference>
<dbReference type="AlphaFoldDB" id="K2RKR6"/>
<dbReference type="Gene3D" id="3.40.50.720">
    <property type="entry name" value="NAD(P)-binding Rossmann-like Domain"/>
    <property type="match status" value="1"/>
</dbReference>
<dbReference type="STRING" id="1126212.K2RKR6"/>
<dbReference type="VEuPathDB" id="FungiDB:MPH_07510"/>
<dbReference type="eggNOG" id="KOG0725">
    <property type="taxonomic scope" value="Eukaryota"/>
</dbReference>
<protein>
    <submittedName>
        <fullName evidence="3">Short-chain dehydrogenase/reductase SDR</fullName>
    </submittedName>
</protein>